<keyword evidence="6 8" id="KW-0472">Membrane</keyword>
<feature type="transmembrane region" description="Helical" evidence="8">
    <location>
        <begin position="430"/>
        <end position="449"/>
    </location>
</feature>
<feature type="transmembrane region" description="Helical" evidence="8">
    <location>
        <begin position="351"/>
        <end position="375"/>
    </location>
</feature>
<proteinExistence type="predicted"/>
<feature type="transmembrane region" description="Helical" evidence="8">
    <location>
        <begin position="129"/>
        <end position="152"/>
    </location>
</feature>
<keyword evidence="11" id="KW-1185">Reference proteome</keyword>
<comment type="caution">
    <text evidence="10">The sequence shown here is derived from an EMBL/GenBank/DDBJ whole genome shotgun (WGS) entry which is preliminary data.</text>
</comment>
<sequence>MRKWLPLTAICLGAFILLVDVTIVNVALPRMADDLHASFTSLQWVIDIYALALAALLLAVGSLADLFGHRRLYVAGLVVFAAASLACSLAPNAAVLITARAVQGVGGAAMFATSAALVAATYHGRDRGVAFGVWGAVNGAAAAAGPIAGGLLTEGLGWQAIFLVNLPIAVVAMILTLRVLPAGSRKAGRLDLPGAIAFTLAAAAVTYALIRGGEQGWDDRLAVAAFVVAGLAAVGFLVAERLTARPMLDLALLRRPSFAGLLTGALLFQLAAFGGLVYVSLWLQNVLGLSPVRGGLALMPLAGTAFVVAAVAGRHTHRFAPRLPIGVGLLCVAAGSALLRLFVGTGSGQSALFAGLAVVGVGVGLTTPVLVSAAVESVPPRQAGMAGGAVNTFRQLGMTLGIALFGAVFSARLRAAPSVRAGYAAGIDRVALWAAVAALVGAVVVLTSVRRGPHAEPDPAPGATASADAAGSAATAVSART</sequence>
<evidence type="ECO:0000256" key="2">
    <source>
        <dbReference type="ARBA" id="ARBA00022448"/>
    </source>
</evidence>
<dbReference type="InterPro" id="IPR036259">
    <property type="entry name" value="MFS_trans_sf"/>
</dbReference>
<evidence type="ECO:0000256" key="4">
    <source>
        <dbReference type="ARBA" id="ARBA00022692"/>
    </source>
</evidence>
<feature type="transmembrane region" description="Helical" evidence="8">
    <location>
        <begin position="42"/>
        <end position="60"/>
    </location>
</feature>
<evidence type="ECO:0000256" key="8">
    <source>
        <dbReference type="SAM" id="Phobius"/>
    </source>
</evidence>
<keyword evidence="3" id="KW-1003">Cell membrane</keyword>
<feature type="transmembrane region" description="Helical" evidence="8">
    <location>
        <begin position="158"/>
        <end position="180"/>
    </location>
</feature>
<dbReference type="Pfam" id="PF07690">
    <property type="entry name" value="MFS_1"/>
    <property type="match status" value="1"/>
</dbReference>
<dbReference type="AlphaFoldDB" id="A0A0D8BEN0"/>
<feature type="transmembrane region" description="Helical" evidence="8">
    <location>
        <begin position="260"/>
        <end position="283"/>
    </location>
</feature>
<feature type="transmembrane region" description="Helical" evidence="8">
    <location>
        <begin position="325"/>
        <end position="345"/>
    </location>
</feature>
<evidence type="ECO:0000256" key="5">
    <source>
        <dbReference type="ARBA" id="ARBA00022989"/>
    </source>
</evidence>
<dbReference type="Proteomes" id="UP000032545">
    <property type="component" value="Unassembled WGS sequence"/>
</dbReference>
<dbReference type="Gene3D" id="1.20.1720.10">
    <property type="entry name" value="Multidrug resistance protein D"/>
    <property type="match status" value="1"/>
</dbReference>
<evidence type="ECO:0000256" key="7">
    <source>
        <dbReference type="SAM" id="MobiDB-lite"/>
    </source>
</evidence>
<feature type="region of interest" description="Disordered" evidence="7">
    <location>
        <begin position="453"/>
        <end position="481"/>
    </location>
</feature>
<dbReference type="RefSeq" id="WP_044886486.1">
    <property type="nucleotide sequence ID" value="NZ_JYFN01000031.1"/>
</dbReference>
<protein>
    <submittedName>
        <fullName evidence="10">Drug resistance transporter, EmrB/QacA subfamily</fullName>
    </submittedName>
</protein>
<organism evidence="10 11">
    <name type="scientific">Frankia torreyi</name>
    <dbReference type="NCBI Taxonomy" id="1856"/>
    <lineage>
        <taxon>Bacteria</taxon>
        <taxon>Bacillati</taxon>
        <taxon>Actinomycetota</taxon>
        <taxon>Actinomycetes</taxon>
        <taxon>Frankiales</taxon>
        <taxon>Frankiaceae</taxon>
        <taxon>Frankia</taxon>
    </lineage>
</organism>
<keyword evidence="2" id="KW-0813">Transport</keyword>
<feature type="transmembrane region" description="Helical" evidence="8">
    <location>
        <begin position="396"/>
        <end position="415"/>
    </location>
</feature>
<feature type="compositionally biased region" description="Low complexity" evidence="7">
    <location>
        <begin position="461"/>
        <end position="481"/>
    </location>
</feature>
<evidence type="ECO:0000256" key="6">
    <source>
        <dbReference type="ARBA" id="ARBA00023136"/>
    </source>
</evidence>
<dbReference type="CDD" id="cd17321">
    <property type="entry name" value="MFS_MMR_MDR_like"/>
    <property type="match status" value="1"/>
</dbReference>
<dbReference type="SUPFAM" id="SSF103473">
    <property type="entry name" value="MFS general substrate transporter"/>
    <property type="match status" value="1"/>
</dbReference>
<dbReference type="OrthoDB" id="9781469at2"/>
<dbReference type="NCBIfam" id="TIGR00711">
    <property type="entry name" value="efflux_EmrB"/>
    <property type="match status" value="1"/>
</dbReference>
<dbReference type="PANTHER" id="PTHR42718:SF49">
    <property type="entry name" value="EXPORT PROTEIN"/>
    <property type="match status" value="1"/>
</dbReference>
<evidence type="ECO:0000259" key="9">
    <source>
        <dbReference type="PROSITE" id="PS50850"/>
    </source>
</evidence>
<feature type="domain" description="Major facilitator superfamily (MFS) profile" evidence="9">
    <location>
        <begin position="6"/>
        <end position="453"/>
    </location>
</feature>
<dbReference type="Gene3D" id="1.20.1250.20">
    <property type="entry name" value="MFS general substrate transporter like domains"/>
    <property type="match status" value="1"/>
</dbReference>
<dbReference type="PRINTS" id="PR01036">
    <property type="entry name" value="TCRTETB"/>
</dbReference>
<dbReference type="GO" id="GO:0005886">
    <property type="term" value="C:plasma membrane"/>
    <property type="evidence" value="ECO:0007669"/>
    <property type="project" value="UniProtKB-SubCell"/>
</dbReference>
<dbReference type="PROSITE" id="PS50850">
    <property type="entry name" value="MFS"/>
    <property type="match status" value="1"/>
</dbReference>
<evidence type="ECO:0000313" key="10">
    <source>
        <dbReference type="EMBL" id="KJE21852.1"/>
    </source>
</evidence>
<gene>
    <name evidence="10" type="ORF">FF36_03905</name>
</gene>
<evidence type="ECO:0000313" key="11">
    <source>
        <dbReference type="Proteomes" id="UP000032545"/>
    </source>
</evidence>
<feature type="transmembrane region" description="Helical" evidence="8">
    <location>
        <begin position="101"/>
        <end position="122"/>
    </location>
</feature>
<comment type="subcellular location">
    <subcellularLocation>
        <location evidence="1">Cell membrane</location>
        <topology evidence="1">Multi-pass membrane protein</topology>
    </subcellularLocation>
</comment>
<dbReference type="EMBL" id="JYFN01000031">
    <property type="protein sequence ID" value="KJE21852.1"/>
    <property type="molecule type" value="Genomic_DNA"/>
</dbReference>
<feature type="transmembrane region" description="Helical" evidence="8">
    <location>
        <begin position="192"/>
        <end position="210"/>
    </location>
</feature>
<feature type="transmembrane region" description="Helical" evidence="8">
    <location>
        <begin position="295"/>
        <end position="313"/>
    </location>
</feature>
<accession>A0A0D8BEN0</accession>
<dbReference type="InterPro" id="IPR020846">
    <property type="entry name" value="MFS_dom"/>
</dbReference>
<evidence type="ECO:0000256" key="1">
    <source>
        <dbReference type="ARBA" id="ARBA00004651"/>
    </source>
</evidence>
<dbReference type="PATRIC" id="fig|1502723.3.peg.3586"/>
<dbReference type="InterPro" id="IPR004638">
    <property type="entry name" value="EmrB-like"/>
</dbReference>
<feature type="transmembrane region" description="Helical" evidence="8">
    <location>
        <begin position="72"/>
        <end position="95"/>
    </location>
</feature>
<keyword evidence="5 8" id="KW-1133">Transmembrane helix</keyword>
<keyword evidence="4 8" id="KW-0812">Transmembrane</keyword>
<dbReference type="GO" id="GO:0022857">
    <property type="term" value="F:transmembrane transporter activity"/>
    <property type="evidence" value="ECO:0007669"/>
    <property type="project" value="InterPro"/>
</dbReference>
<dbReference type="PANTHER" id="PTHR42718">
    <property type="entry name" value="MAJOR FACILITATOR SUPERFAMILY MULTIDRUG TRANSPORTER MFSC"/>
    <property type="match status" value="1"/>
</dbReference>
<name>A0A0D8BEN0_9ACTN</name>
<reference evidence="10 11" key="2">
    <citation type="journal article" date="2016" name="Genome Announc.">
        <title>Permanent Draft Genome Sequences for Two Variants of Frankia sp. Strain CpI1, the First Frankia Strain Isolated from Root Nodules of Comptonia peregrina.</title>
        <authorList>
            <person name="Oshone R."/>
            <person name="Hurst S.G.IV."/>
            <person name="Abebe-Akele F."/>
            <person name="Simpson S."/>
            <person name="Morris K."/>
            <person name="Thomas W.K."/>
            <person name="Tisa L.S."/>
        </authorList>
    </citation>
    <scope>NUCLEOTIDE SEQUENCE [LARGE SCALE GENOMIC DNA]</scope>
    <source>
        <strain evidence="11">CpI1-S</strain>
    </source>
</reference>
<reference evidence="11" key="1">
    <citation type="submission" date="2015-02" db="EMBL/GenBank/DDBJ databases">
        <title>Draft Genome of Frankia sp. CpI1-S.</title>
        <authorList>
            <person name="Oshone R.T."/>
            <person name="Ngom M."/>
            <person name="Ghodhbane-Gtari F."/>
            <person name="Gtari M."/>
            <person name="Morris K."/>
            <person name="Thomas K."/>
            <person name="Sen A."/>
            <person name="Tisa L.S."/>
        </authorList>
    </citation>
    <scope>NUCLEOTIDE SEQUENCE [LARGE SCALE GENOMIC DNA]</scope>
    <source>
        <strain evidence="11">CpI1-S</strain>
    </source>
</reference>
<dbReference type="InterPro" id="IPR011701">
    <property type="entry name" value="MFS"/>
</dbReference>
<evidence type="ECO:0000256" key="3">
    <source>
        <dbReference type="ARBA" id="ARBA00022475"/>
    </source>
</evidence>
<feature type="transmembrane region" description="Helical" evidence="8">
    <location>
        <begin position="222"/>
        <end position="239"/>
    </location>
</feature>